<organism evidence="1 3">
    <name type="scientific">Xylella taiwanensis</name>
    <dbReference type="NCBI Taxonomy" id="1444770"/>
    <lineage>
        <taxon>Bacteria</taxon>
        <taxon>Pseudomonadati</taxon>
        <taxon>Pseudomonadota</taxon>
        <taxon>Gammaproteobacteria</taxon>
        <taxon>Lysobacterales</taxon>
        <taxon>Lysobacteraceae</taxon>
        <taxon>Xylella</taxon>
    </lineage>
</organism>
<reference evidence="1 3" key="1">
    <citation type="journal article" date="2014" name="Genome Announc.">
        <title>Draft Genome Sequence of Xylella fastidiosa Pear Leaf Scorch Strain in Taiwan.</title>
        <authorList>
            <person name="Su C.C."/>
            <person name="Deng W.L."/>
            <person name="Jan F.J."/>
            <person name="Chang C.J."/>
            <person name="Huang H."/>
            <person name="Chen J."/>
        </authorList>
    </citation>
    <scope>NUCLEOTIDE SEQUENCE [LARGE SCALE GENOMIC DNA]</scope>
    <source>
        <strain evidence="1 3">PLS229</strain>
    </source>
</reference>
<dbReference type="Proteomes" id="UP001430701">
    <property type="component" value="Unassembled WGS sequence"/>
</dbReference>
<dbReference type="GeneID" id="68900072"/>
<protein>
    <submittedName>
        <fullName evidence="1">Uncharacterized protein</fullName>
    </submittedName>
</protein>
<evidence type="ECO:0000313" key="1">
    <source>
        <dbReference type="EMBL" id="EWS76950.1"/>
    </source>
</evidence>
<dbReference type="EMBL" id="JAJPPU010000002">
    <property type="protein sequence ID" value="MCD8473185.1"/>
    <property type="molecule type" value="Genomic_DNA"/>
</dbReference>
<dbReference type="Proteomes" id="UP000020406">
    <property type="component" value="Unassembled WGS sequence"/>
</dbReference>
<dbReference type="AlphaFoldDB" id="Z9JEY5"/>
<name>Z9JEY5_9GAMM</name>
<gene>
    <name evidence="1" type="ORF">AF72_13415</name>
    <name evidence="2" type="ORF">LPH55_06875</name>
</gene>
<evidence type="ECO:0000313" key="2">
    <source>
        <dbReference type="EMBL" id="MCD8473185.1"/>
    </source>
</evidence>
<dbReference type="RefSeq" id="WP_162814083.1">
    <property type="nucleotide sequence ID" value="NZ_CP053627.1"/>
</dbReference>
<comment type="caution">
    <text evidence="1">The sequence shown here is derived from an EMBL/GenBank/DDBJ whole genome shotgun (WGS) entry which is preliminary data.</text>
</comment>
<proteinExistence type="predicted"/>
<dbReference type="STRING" id="1444770.AF72_13415"/>
<dbReference type="EMBL" id="JDSQ01000051">
    <property type="protein sequence ID" value="EWS76950.1"/>
    <property type="molecule type" value="Genomic_DNA"/>
</dbReference>
<keyword evidence="4" id="KW-1185">Reference proteome</keyword>
<dbReference type="PATRIC" id="fig|1444770.3.peg.3160"/>
<evidence type="ECO:0000313" key="3">
    <source>
        <dbReference type="Proteomes" id="UP000020406"/>
    </source>
</evidence>
<sequence length="49" mass="5830">MEQAKRLHQYAMSTVQVFVFNLLITSKHAKLLDPAKRVMNHSFGMRWLR</sequence>
<reference evidence="2" key="2">
    <citation type="submission" date="2021-11" db="EMBL/GenBank/DDBJ databases">
        <title>Genome sequence of Xylella taiwanensis PLS432.</title>
        <authorList>
            <person name="Weng L.-W."/>
            <person name="Su C.-C."/>
            <person name="Tsai C.-W."/>
            <person name="Kuo C.-H."/>
        </authorList>
    </citation>
    <scope>NUCLEOTIDE SEQUENCE</scope>
    <source>
        <strain evidence="2">PLS432</strain>
    </source>
</reference>
<accession>Z9JEY5</accession>
<evidence type="ECO:0000313" key="4">
    <source>
        <dbReference type="Proteomes" id="UP001430701"/>
    </source>
</evidence>